<dbReference type="RefSeq" id="WP_353647694.1">
    <property type="nucleotide sequence ID" value="NZ_CP159218.1"/>
</dbReference>
<sequence>MTESTAAARSTDTSTALDAVALDADVTALSAAEGRWADTSLAQRADLLDEVHATIAAAAEQWVQTATTIKGLEARSPLVGEEWMSGPYAMLTATTELAASLRALDQQRSPLERASFGRTAGDRVTVGVLPIGLSDRLLLNGFRADVWMRPGPPRAPSATRQDRLPATSEVPAASGWCSAPATSPPSRRWTCSPNCSSTNVSSSSS</sequence>
<feature type="region of interest" description="Disordered" evidence="1">
    <location>
        <begin position="153"/>
        <end position="205"/>
    </location>
</feature>
<dbReference type="EMBL" id="CP159218">
    <property type="protein sequence ID" value="XCG62079.1"/>
    <property type="molecule type" value="Genomic_DNA"/>
</dbReference>
<feature type="compositionally biased region" description="Low complexity" evidence="1">
    <location>
        <begin position="190"/>
        <end position="205"/>
    </location>
</feature>
<dbReference type="AlphaFoldDB" id="A0AAU8DK85"/>
<protein>
    <recommendedName>
        <fullName evidence="3">Aldehyde dehydrogenase family protein</fullName>
    </recommendedName>
</protein>
<evidence type="ECO:0008006" key="3">
    <source>
        <dbReference type="Google" id="ProtNLM"/>
    </source>
</evidence>
<proteinExistence type="predicted"/>
<name>A0AAU8DK85_9ACTN</name>
<organism evidence="2">
    <name type="scientific">Nakamurella sp. A5-74</name>
    <dbReference type="NCBI Taxonomy" id="3158264"/>
    <lineage>
        <taxon>Bacteria</taxon>
        <taxon>Bacillati</taxon>
        <taxon>Actinomycetota</taxon>
        <taxon>Actinomycetes</taxon>
        <taxon>Nakamurellales</taxon>
        <taxon>Nakamurellaceae</taxon>
        <taxon>Nakamurella</taxon>
    </lineage>
</organism>
<accession>A0AAU8DK85</accession>
<evidence type="ECO:0000256" key="1">
    <source>
        <dbReference type="SAM" id="MobiDB-lite"/>
    </source>
</evidence>
<reference evidence="2" key="1">
    <citation type="submission" date="2024-05" db="EMBL/GenBank/DDBJ databases">
        <authorList>
            <person name="Cai S.Y."/>
            <person name="Jin L.M."/>
            <person name="Li H.R."/>
        </authorList>
    </citation>
    <scope>NUCLEOTIDE SEQUENCE</scope>
    <source>
        <strain evidence="2">A5-74</strain>
    </source>
</reference>
<evidence type="ECO:0000313" key="2">
    <source>
        <dbReference type="EMBL" id="XCG62079.1"/>
    </source>
</evidence>
<gene>
    <name evidence="2" type="ORF">ABLG96_12395</name>
</gene>